<dbReference type="InParanoid" id="A0A1Y5RP81"/>
<name>A0A1Y5RP81_9PROT</name>
<dbReference type="SUPFAM" id="SSF52540">
    <property type="entry name" value="P-loop containing nucleoside triphosphate hydrolases"/>
    <property type="match status" value="1"/>
</dbReference>
<dbReference type="GO" id="GO:0005524">
    <property type="term" value="F:ATP binding"/>
    <property type="evidence" value="ECO:0007669"/>
    <property type="project" value="UniProtKB-KW"/>
</dbReference>
<evidence type="ECO:0000313" key="12">
    <source>
        <dbReference type="Proteomes" id="UP000193200"/>
    </source>
</evidence>
<dbReference type="GO" id="GO:0046872">
    <property type="term" value="F:metal ion binding"/>
    <property type="evidence" value="ECO:0007669"/>
    <property type="project" value="UniProtKB-KW"/>
</dbReference>
<evidence type="ECO:0000256" key="1">
    <source>
        <dbReference type="ARBA" id="ARBA00004496"/>
    </source>
</evidence>
<dbReference type="PANTHER" id="PTHR33540:SF2">
    <property type="entry name" value="TRNA THREONYLCARBAMOYLADENOSINE BIOSYNTHESIS PROTEIN TSAE"/>
    <property type="match status" value="1"/>
</dbReference>
<evidence type="ECO:0000256" key="10">
    <source>
        <dbReference type="ARBA" id="ARBA00032441"/>
    </source>
</evidence>
<dbReference type="Pfam" id="PF02367">
    <property type="entry name" value="TsaE"/>
    <property type="match status" value="1"/>
</dbReference>
<evidence type="ECO:0000256" key="3">
    <source>
        <dbReference type="ARBA" id="ARBA00019010"/>
    </source>
</evidence>
<reference evidence="11 12" key="1">
    <citation type="submission" date="2017-03" db="EMBL/GenBank/DDBJ databases">
        <authorList>
            <person name="Afonso C.L."/>
            <person name="Miller P.J."/>
            <person name="Scott M.A."/>
            <person name="Spackman E."/>
            <person name="Goraichik I."/>
            <person name="Dimitrov K.M."/>
            <person name="Suarez D.L."/>
            <person name="Swayne D.E."/>
        </authorList>
    </citation>
    <scope>NUCLEOTIDE SEQUENCE [LARGE SCALE GENOMIC DNA]</scope>
    <source>
        <strain evidence="11 12">CECT 7691</strain>
    </source>
</reference>
<dbReference type="OrthoDB" id="9800307at2"/>
<gene>
    <name evidence="11" type="primary">tsaE</name>
    <name evidence="11" type="ORF">OCH7691_00579</name>
</gene>
<keyword evidence="6" id="KW-0479">Metal-binding</keyword>
<dbReference type="InterPro" id="IPR003442">
    <property type="entry name" value="T6A_TsaE"/>
</dbReference>
<evidence type="ECO:0000256" key="2">
    <source>
        <dbReference type="ARBA" id="ARBA00007599"/>
    </source>
</evidence>
<dbReference type="Proteomes" id="UP000193200">
    <property type="component" value="Unassembled WGS sequence"/>
</dbReference>
<comment type="subcellular location">
    <subcellularLocation>
        <location evidence="1">Cytoplasm</location>
    </subcellularLocation>
</comment>
<protein>
    <recommendedName>
        <fullName evidence="3">tRNA threonylcarbamoyladenosine biosynthesis protein TsaE</fullName>
    </recommendedName>
    <alternativeName>
        <fullName evidence="10">t(6)A37 threonylcarbamoyladenosine biosynthesis protein TsaE</fullName>
    </alternativeName>
</protein>
<evidence type="ECO:0000256" key="9">
    <source>
        <dbReference type="ARBA" id="ARBA00022842"/>
    </source>
</evidence>
<dbReference type="GO" id="GO:0005737">
    <property type="term" value="C:cytoplasm"/>
    <property type="evidence" value="ECO:0007669"/>
    <property type="project" value="UniProtKB-SubCell"/>
</dbReference>
<keyword evidence="7" id="KW-0547">Nucleotide-binding</keyword>
<dbReference type="FunCoup" id="A0A1Y5RP81">
    <property type="interactions" value="310"/>
</dbReference>
<keyword evidence="9" id="KW-0460">Magnesium</keyword>
<keyword evidence="8" id="KW-0067">ATP-binding</keyword>
<dbReference type="InterPro" id="IPR027417">
    <property type="entry name" value="P-loop_NTPase"/>
</dbReference>
<dbReference type="NCBIfam" id="TIGR00150">
    <property type="entry name" value="T6A_YjeE"/>
    <property type="match status" value="1"/>
</dbReference>
<sequence>MIRELADQEETEAVARALAAHLRNGDVLALEGTLGIGKTVLARAIIRVCMGAPVEVPSPTFTLLQSYEAKDVTIHHFDLYRIEAPEEAYELGIEDAFEDDVSLVEWPERIAGLLPAGTLVLRLEPGRGGDGSRRLAISSGDPDWVARLAGLDT</sequence>
<proteinExistence type="inferred from homology"/>
<accession>A0A1Y5RP81</accession>
<keyword evidence="12" id="KW-1185">Reference proteome</keyword>
<evidence type="ECO:0000256" key="8">
    <source>
        <dbReference type="ARBA" id="ARBA00022840"/>
    </source>
</evidence>
<evidence type="ECO:0000256" key="5">
    <source>
        <dbReference type="ARBA" id="ARBA00022694"/>
    </source>
</evidence>
<keyword evidence="5" id="KW-0819">tRNA processing</keyword>
<keyword evidence="4" id="KW-0963">Cytoplasm</keyword>
<evidence type="ECO:0000256" key="7">
    <source>
        <dbReference type="ARBA" id="ARBA00022741"/>
    </source>
</evidence>
<comment type="similarity">
    <text evidence="2">Belongs to the TsaE family.</text>
</comment>
<evidence type="ECO:0000256" key="6">
    <source>
        <dbReference type="ARBA" id="ARBA00022723"/>
    </source>
</evidence>
<dbReference type="EMBL" id="FWFR01000001">
    <property type="protein sequence ID" value="SLN22165.1"/>
    <property type="molecule type" value="Genomic_DNA"/>
</dbReference>
<dbReference type="Gene3D" id="3.40.50.300">
    <property type="entry name" value="P-loop containing nucleotide triphosphate hydrolases"/>
    <property type="match status" value="1"/>
</dbReference>
<organism evidence="11 12">
    <name type="scientific">Oceanibacterium hippocampi</name>
    <dbReference type="NCBI Taxonomy" id="745714"/>
    <lineage>
        <taxon>Bacteria</taxon>
        <taxon>Pseudomonadati</taxon>
        <taxon>Pseudomonadota</taxon>
        <taxon>Alphaproteobacteria</taxon>
        <taxon>Sneathiellales</taxon>
        <taxon>Sneathiellaceae</taxon>
        <taxon>Oceanibacterium</taxon>
    </lineage>
</organism>
<dbReference type="AlphaFoldDB" id="A0A1Y5RP81"/>
<evidence type="ECO:0000313" key="11">
    <source>
        <dbReference type="EMBL" id="SLN22165.1"/>
    </source>
</evidence>
<evidence type="ECO:0000256" key="4">
    <source>
        <dbReference type="ARBA" id="ARBA00022490"/>
    </source>
</evidence>
<dbReference type="GO" id="GO:0002949">
    <property type="term" value="P:tRNA threonylcarbamoyladenosine modification"/>
    <property type="evidence" value="ECO:0007669"/>
    <property type="project" value="InterPro"/>
</dbReference>
<dbReference type="PANTHER" id="PTHR33540">
    <property type="entry name" value="TRNA THREONYLCARBAMOYLADENOSINE BIOSYNTHESIS PROTEIN TSAE"/>
    <property type="match status" value="1"/>
</dbReference>